<keyword evidence="2 3" id="KW-0690">Ribosome biogenesis</keyword>
<dbReference type="Pfam" id="PF02576">
    <property type="entry name" value="RimP_N"/>
    <property type="match status" value="1"/>
</dbReference>
<dbReference type="PANTHER" id="PTHR33867:SF1">
    <property type="entry name" value="RIBOSOME MATURATION FACTOR RIMP"/>
    <property type="match status" value="1"/>
</dbReference>
<dbReference type="HAMAP" id="MF_01077">
    <property type="entry name" value="RimP"/>
    <property type="match status" value="1"/>
</dbReference>
<sequence>MSRREIENELFDAFEPLVRKAGVELLDMELLSEGKRTILRATIFRPEGVTLDDCVAAERIISPVLDQIDPIPGSYNLEISSPGLERTLRRDKEYEVFAGKPCQVNLYAPVNGKRVFRGVLAGLRPGDGGESEKVLISTDEGDMAFDRKNVSKVQLIYTDEDLD</sequence>
<protein>
    <recommendedName>
        <fullName evidence="3">Ribosome maturation factor RimP</fullName>
    </recommendedName>
</protein>
<dbReference type="KEGG" id="fcz:IMF26_02975"/>
<dbReference type="Gene3D" id="2.30.30.180">
    <property type="entry name" value="Ribosome maturation factor RimP, C-terminal domain"/>
    <property type="match status" value="1"/>
</dbReference>
<dbReference type="SUPFAM" id="SSF74942">
    <property type="entry name" value="YhbC-like, C-terminal domain"/>
    <property type="match status" value="1"/>
</dbReference>
<evidence type="ECO:0000259" key="4">
    <source>
        <dbReference type="Pfam" id="PF02576"/>
    </source>
</evidence>
<dbReference type="InterPro" id="IPR003728">
    <property type="entry name" value="Ribosome_maturation_RimP"/>
</dbReference>
<comment type="subcellular location">
    <subcellularLocation>
        <location evidence="3">Cytoplasm</location>
    </subcellularLocation>
</comment>
<reference evidence="5" key="1">
    <citation type="submission" date="2020-10" db="EMBL/GenBank/DDBJ databases">
        <authorList>
            <person name="Kadnikov V."/>
            <person name="Beletsky A.V."/>
            <person name="Mardanov A.V."/>
            <person name="Karnachuk O.V."/>
            <person name="Ravin N.V."/>
        </authorList>
    </citation>
    <scope>NUCLEOTIDE SEQUENCE</scope>
    <source>
        <strain evidence="5">Bu02</strain>
    </source>
</reference>
<evidence type="ECO:0000256" key="3">
    <source>
        <dbReference type="HAMAP-Rule" id="MF_01077"/>
    </source>
</evidence>
<comment type="function">
    <text evidence="3">Required for maturation of 30S ribosomal subunits.</text>
</comment>
<dbReference type="CDD" id="cd01734">
    <property type="entry name" value="YlxS_C"/>
    <property type="match status" value="1"/>
</dbReference>
<dbReference type="PANTHER" id="PTHR33867">
    <property type="entry name" value="RIBOSOME MATURATION FACTOR RIMP"/>
    <property type="match status" value="1"/>
</dbReference>
<dbReference type="Gene3D" id="3.30.300.70">
    <property type="entry name" value="RimP-like superfamily, N-terminal"/>
    <property type="match status" value="1"/>
</dbReference>
<dbReference type="EMBL" id="CP062796">
    <property type="protein sequence ID" value="QUL99047.1"/>
    <property type="molecule type" value="Genomic_DNA"/>
</dbReference>
<comment type="similarity">
    <text evidence="3">Belongs to the RimP family.</text>
</comment>
<keyword evidence="1 3" id="KW-0963">Cytoplasm</keyword>
<accession>A0AAT9LEQ5</accession>
<dbReference type="FunFam" id="3.30.300.70:FF:000001">
    <property type="entry name" value="Ribosome maturation factor RimP"/>
    <property type="match status" value="1"/>
</dbReference>
<dbReference type="SUPFAM" id="SSF75420">
    <property type="entry name" value="YhbC-like, N-terminal domain"/>
    <property type="match status" value="1"/>
</dbReference>
<dbReference type="InterPro" id="IPR028989">
    <property type="entry name" value="RimP_N"/>
</dbReference>
<gene>
    <name evidence="3" type="primary">rimP</name>
    <name evidence="5" type="ORF">IMF26_02975</name>
</gene>
<name>A0AAT9LEQ5_9FIRM</name>
<proteinExistence type="inferred from homology"/>
<feature type="domain" description="Ribosome maturation factor RimP N-terminal" evidence="4">
    <location>
        <begin position="15"/>
        <end position="85"/>
    </location>
</feature>
<dbReference type="InterPro" id="IPR036847">
    <property type="entry name" value="RimP_C_sf"/>
</dbReference>
<dbReference type="InterPro" id="IPR035956">
    <property type="entry name" value="RimP_N_sf"/>
</dbReference>
<organism evidence="5">
    <name type="scientific">Candidatus Fermentithermobacillus carboniphilus</name>
    <dbReference type="NCBI Taxonomy" id="3085328"/>
    <lineage>
        <taxon>Bacteria</taxon>
        <taxon>Bacillati</taxon>
        <taxon>Bacillota</taxon>
        <taxon>Candidatus Fermentithermobacillia</taxon>
        <taxon>Candidatus Fermentithermobacillales</taxon>
        <taxon>Candidatus Fermentithermobacillaceae</taxon>
        <taxon>Candidatus Fermentithermobacillus</taxon>
    </lineage>
</organism>
<dbReference type="GO" id="GO:0000028">
    <property type="term" value="P:ribosomal small subunit assembly"/>
    <property type="evidence" value="ECO:0007669"/>
    <property type="project" value="TreeGrafter"/>
</dbReference>
<evidence type="ECO:0000313" key="5">
    <source>
        <dbReference type="EMBL" id="QUL99047.1"/>
    </source>
</evidence>
<reference evidence="5" key="2">
    <citation type="journal article" date="2023" name="Biology">
        <title>Prokaryotic Life Associated with Coal-Fire Gas Vents Revealed by Metagenomics.</title>
        <authorList>
            <person name="Kadnikov V.V."/>
            <person name="Mardanov A.V."/>
            <person name="Beletsky A.V."/>
            <person name="Karnachuk O.V."/>
            <person name="Ravin N.V."/>
        </authorList>
    </citation>
    <scope>NUCLEOTIDE SEQUENCE</scope>
    <source>
        <strain evidence="5">Bu02</strain>
    </source>
</reference>
<dbReference type="GO" id="GO:0006412">
    <property type="term" value="P:translation"/>
    <property type="evidence" value="ECO:0007669"/>
    <property type="project" value="TreeGrafter"/>
</dbReference>
<dbReference type="GO" id="GO:0005829">
    <property type="term" value="C:cytosol"/>
    <property type="evidence" value="ECO:0007669"/>
    <property type="project" value="TreeGrafter"/>
</dbReference>
<dbReference type="AlphaFoldDB" id="A0AAT9LEQ5"/>
<evidence type="ECO:0000256" key="2">
    <source>
        <dbReference type="ARBA" id="ARBA00022517"/>
    </source>
</evidence>
<dbReference type="InterPro" id="IPR028998">
    <property type="entry name" value="RimP_C"/>
</dbReference>
<evidence type="ECO:0000256" key="1">
    <source>
        <dbReference type="ARBA" id="ARBA00022490"/>
    </source>
</evidence>